<keyword evidence="5" id="KW-1185">Reference proteome</keyword>
<evidence type="ECO:0000313" key="4">
    <source>
        <dbReference type="EMBL" id="MXO84196.1"/>
    </source>
</evidence>
<comment type="caution">
    <text evidence="4">The sequence shown here is derived from an EMBL/GenBank/DDBJ whole genome shotgun (WGS) entry which is preliminary data.</text>
</comment>
<gene>
    <name evidence="4" type="ORF">GRI35_12535</name>
</gene>
<feature type="signal peptide" evidence="2">
    <location>
        <begin position="1"/>
        <end position="27"/>
    </location>
</feature>
<dbReference type="Gene3D" id="3.40.50.1820">
    <property type="entry name" value="alpha/beta hydrolase"/>
    <property type="match status" value="1"/>
</dbReference>
<evidence type="ECO:0000259" key="3">
    <source>
        <dbReference type="Pfam" id="PF00326"/>
    </source>
</evidence>
<dbReference type="AlphaFoldDB" id="A0A844ZAH2"/>
<dbReference type="Pfam" id="PF00326">
    <property type="entry name" value="Peptidase_S9"/>
    <property type="match status" value="1"/>
</dbReference>
<sequence>MKLLKSTFLAAAAGAMVLSGGSVSVTAQTQNASTIPVEAWALRDLMTNVSLSPSGDKLLLMKLESKEGEYIMEIHDTNNLTGKPIRTKADPMEIIAARWVNDRYIFGTAWQVKRKSVKRPEQDIRDYLAFSFDTETKKFSKVSGNFNIVNNLPEDDNNVLIATGTAVSDATGVDPFAAFRPRSYYKFNLKTGTRSLVLRGSEKYPTAVFDNEGNPRFTTSYDAGSKKQTFYYRKPGDSSWTEFQSYDLDDPDNLYRVLGGFQGLQGFKQDNPNIGYFIDNPEGDKAALYEFNFDTGQLGEKLFEHPDADVIGIQTSSMAWAGDNKLVAAIYPGAKYERHWFDEEEKQLFENLQREIPHAHQISISSRSRDGKKMIVNNRGPRDPGSYWLVMDEKMIKVGSRNPLLDPAQLSDVKYIRYTARDGLEIPAYVTIPKGEGPFPLIVQHNGGPHVNAVIGFGEMNQMFANAGYMVLYPQNRISTGWGQKHFDAGYGEHGLAMQDDKDDGVKYLIEQGLADPDRVAFFGWSYGGYAALVAASREENLYQCSIAVAAVADAEKVYIGRRGTNPPKALDDWSKRRGTIGINPINEVAKVNIPLLMVHPKQDRRVMYFNFTDYKKAFEAAGKVGQFMTVDGADHFSNTWMYSHQQALYTKMLDYLANDCGPDGL</sequence>
<dbReference type="InterPro" id="IPR001375">
    <property type="entry name" value="Peptidase_S9_cat"/>
</dbReference>
<name>A0A844ZAH2_9SPHN</name>
<feature type="domain" description="Peptidase S9 prolyl oligopeptidase catalytic" evidence="3">
    <location>
        <begin position="461"/>
        <end position="660"/>
    </location>
</feature>
<dbReference type="EMBL" id="WTYZ01000001">
    <property type="protein sequence ID" value="MXO84196.1"/>
    <property type="molecule type" value="Genomic_DNA"/>
</dbReference>
<dbReference type="InterPro" id="IPR029058">
    <property type="entry name" value="AB_hydrolase_fold"/>
</dbReference>
<protein>
    <submittedName>
        <fullName evidence="4">Prolyl oligopeptidase family serine peptidase</fullName>
    </submittedName>
</protein>
<keyword evidence="1" id="KW-0378">Hydrolase</keyword>
<accession>A0A844ZAH2</accession>
<organism evidence="4 5">
    <name type="scientific">Pontixanthobacter aestiaquae</name>
    <dbReference type="NCBI Taxonomy" id="1509367"/>
    <lineage>
        <taxon>Bacteria</taxon>
        <taxon>Pseudomonadati</taxon>
        <taxon>Pseudomonadota</taxon>
        <taxon>Alphaproteobacteria</taxon>
        <taxon>Sphingomonadales</taxon>
        <taxon>Erythrobacteraceae</taxon>
        <taxon>Pontixanthobacter</taxon>
    </lineage>
</organism>
<feature type="chain" id="PRO_5032666094" evidence="2">
    <location>
        <begin position="28"/>
        <end position="666"/>
    </location>
</feature>
<dbReference type="Proteomes" id="UP000460290">
    <property type="component" value="Unassembled WGS sequence"/>
</dbReference>
<dbReference type="SUPFAM" id="SSF53474">
    <property type="entry name" value="alpha/beta-Hydrolases"/>
    <property type="match status" value="1"/>
</dbReference>
<dbReference type="GO" id="GO:0004252">
    <property type="term" value="F:serine-type endopeptidase activity"/>
    <property type="evidence" value="ECO:0007669"/>
    <property type="project" value="TreeGrafter"/>
</dbReference>
<dbReference type="PANTHER" id="PTHR42776:SF27">
    <property type="entry name" value="DIPEPTIDYL PEPTIDASE FAMILY MEMBER 6"/>
    <property type="match status" value="1"/>
</dbReference>
<dbReference type="PANTHER" id="PTHR42776">
    <property type="entry name" value="SERINE PEPTIDASE S9 FAMILY MEMBER"/>
    <property type="match status" value="1"/>
</dbReference>
<reference evidence="4 5" key="1">
    <citation type="submission" date="2019-12" db="EMBL/GenBank/DDBJ databases">
        <title>Genomic-based taxomic classification of the family Erythrobacteraceae.</title>
        <authorList>
            <person name="Xu L."/>
        </authorList>
    </citation>
    <scope>NUCLEOTIDE SEQUENCE [LARGE SCALE GENOMIC DNA]</scope>
    <source>
        <strain evidence="4 5">KCTC 42006</strain>
    </source>
</reference>
<dbReference type="GO" id="GO:0006508">
    <property type="term" value="P:proteolysis"/>
    <property type="evidence" value="ECO:0007669"/>
    <property type="project" value="InterPro"/>
</dbReference>
<dbReference type="SUPFAM" id="SSF69304">
    <property type="entry name" value="Tricorn protease N-terminal domain"/>
    <property type="match status" value="1"/>
</dbReference>
<evidence type="ECO:0000313" key="5">
    <source>
        <dbReference type="Proteomes" id="UP000460290"/>
    </source>
</evidence>
<evidence type="ECO:0000256" key="2">
    <source>
        <dbReference type="SAM" id="SignalP"/>
    </source>
</evidence>
<keyword evidence="2" id="KW-0732">Signal</keyword>
<proteinExistence type="predicted"/>
<evidence type="ECO:0000256" key="1">
    <source>
        <dbReference type="ARBA" id="ARBA00022801"/>
    </source>
</evidence>
<dbReference type="RefSeq" id="WP_160614461.1">
    <property type="nucleotide sequence ID" value="NZ_JAUFQM010000001.1"/>
</dbReference>
<dbReference type="OrthoDB" id="1094230at2"/>